<organism evidence="2 3">
    <name type="scientific">Aplysia californica</name>
    <name type="common">California sea hare</name>
    <dbReference type="NCBI Taxonomy" id="6500"/>
    <lineage>
        <taxon>Eukaryota</taxon>
        <taxon>Metazoa</taxon>
        <taxon>Spiralia</taxon>
        <taxon>Lophotrochozoa</taxon>
        <taxon>Mollusca</taxon>
        <taxon>Gastropoda</taxon>
        <taxon>Heterobranchia</taxon>
        <taxon>Euthyneura</taxon>
        <taxon>Tectipleura</taxon>
        <taxon>Aplysiida</taxon>
        <taxon>Aplysioidea</taxon>
        <taxon>Aplysiidae</taxon>
        <taxon>Aplysia</taxon>
    </lineage>
</organism>
<keyword evidence="2" id="KW-1185">Reference proteome</keyword>
<gene>
    <name evidence="3" type="primary">LOC101856048</name>
</gene>
<reference evidence="3" key="1">
    <citation type="submission" date="2025-08" db="UniProtKB">
        <authorList>
            <consortium name="RefSeq"/>
        </authorList>
    </citation>
    <scope>IDENTIFICATION</scope>
</reference>
<dbReference type="Pfam" id="PF12937">
    <property type="entry name" value="F-box-like"/>
    <property type="match status" value="1"/>
</dbReference>
<dbReference type="PROSITE" id="PS50181">
    <property type="entry name" value="FBOX"/>
    <property type="match status" value="1"/>
</dbReference>
<dbReference type="GeneID" id="101856048"/>
<dbReference type="Proteomes" id="UP000694888">
    <property type="component" value="Unplaced"/>
</dbReference>
<sequence length="627" mass="73118">MEPADGSCECVHDHDEILISPFENLPTEILERIFCMKSVTAKDVVNLSLTCQRFHSVVANSNQLWRQKFRQRWGETYCHLPWPKIDPYNWRDLFVQRFLTKKSTATKLEQLASLTQSGDDIPLKARREGRFYDFLEDEHFLPHVSSELKPMFVLSALSEVIKKGDCRNNLTQRYHAENSLMYLRHLSLRPEIDRFIRQTLDKDIEEGAVLIAQWFQPCFEFSVNDIKSQFDQLAEKVRQVLYIDHPEHSVFAGSAPVIPEKLEASLWIPSECKQIVMAIGSVFNTLFNQNFQHYFEAENSFINLVLERRQGIPITLCLVVQSIARRLGVILEPVSFPCHFILRWLEYPRKIGIDQYTFIDPFNKEFSLTFQNVLNLASSRHLPINRNHCDACSKQEVLVRIVRNLVNIGKRSISSSNMMFFRHAAELHSLICPEAIDVLLLSMQLTIHLQLNLQAVRDDLQKLQPAHPDMLEGILDLEYRTVAQLRKFDAYKPERKQPKRRSKYPEVKFATGMVMKHLRYHYECVIYGWDNRCKAKASWILQMGVNNLPRGSQQPFYNVLVMDGSNRYAAEENLVPTRCTEPITHPEVGMYFESFNEYYYTANRMTEELYPDDTEVAKSFAVELLTN</sequence>
<dbReference type="NCBIfam" id="TIGR02097">
    <property type="entry name" value="yccV"/>
    <property type="match status" value="1"/>
</dbReference>
<feature type="domain" description="F-box" evidence="1">
    <location>
        <begin position="19"/>
        <end position="68"/>
    </location>
</feature>
<dbReference type="RefSeq" id="XP_012943056.2">
    <property type="nucleotide sequence ID" value="XM_013087602.2"/>
</dbReference>
<dbReference type="SMART" id="SM00992">
    <property type="entry name" value="YccV-like"/>
    <property type="match status" value="1"/>
</dbReference>
<dbReference type="PANTHER" id="PTHR31350">
    <property type="entry name" value="SI:DKEY-261L7.2"/>
    <property type="match status" value="1"/>
</dbReference>
<dbReference type="PANTHER" id="PTHR31350:SF21">
    <property type="entry name" value="F-BOX ONLY PROTEIN 21"/>
    <property type="match status" value="1"/>
</dbReference>
<dbReference type="InterPro" id="IPR001810">
    <property type="entry name" value="F-box_dom"/>
</dbReference>
<dbReference type="Gene3D" id="2.30.30.390">
    <property type="entry name" value="Hemimethylated DNA-binding domain"/>
    <property type="match status" value="1"/>
</dbReference>
<dbReference type="InterPro" id="IPR036623">
    <property type="entry name" value="Hemimethylated_DNA-bd_sf"/>
</dbReference>
<dbReference type="SUPFAM" id="SSF141255">
    <property type="entry name" value="YccV-like"/>
    <property type="match status" value="1"/>
</dbReference>
<name>A0ABM1A8V4_APLCA</name>
<dbReference type="Gene3D" id="1.20.1280.50">
    <property type="match status" value="1"/>
</dbReference>
<evidence type="ECO:0000313" key="3">
    <source>
        <dbReference type="RefSeq" id="XP_012943056.2"/>
    </source>
</evidence>
<evidence type="ECO:0000259" key="1">
    <source>
        <dbReference type="PROSITE" id="PS50181"/>
    </source>
</evidence>
<dbReference type="SUPFAM" id="SSF81383">
    <property type="entry name" value="F-box domain"/>
    <property type="match status" value="1"/>
</dbReference>
<dbReference type="InterPro" id="IPR011722">
    <property type="entry name" value="Hemimethylated_DNA-bd_dom"/>
</dbReference>
<proteinExistence type="predicted"/>
<dbReference type="InterPro" id="IPR036047">
    <property type="entry name" value="F-box-like_dom_sf"/>
</dbReference>
<protein>
    <submittedName>
        <fullName evidence="3">F-box only protein 21</fullName>
    </submittedName>
</protein>
<dbReference type="Pfam" id="PF13369">
    <property type="entry name" value="Transglut_core2"/>
    <property type="match status" value="1"/>
</dbReference>
<accession>A0ABM1A8V4</accession>
<dbReference type="InterPro" id="IPR032698">
    <property type="entry name" value="SirB1_N"/>
</dbReference>
<evidence type="ECO:0000313" key="2">
    <source>
        <dbReference type="Proteomes" id="UP000694888"/>
    </source>
</evidence>
<dbReference type="Pfam" id="PF08755">
    <property type="entry name" value="YccV-like"/>
    <property type="match status" value="1"/>
</dbReference>